<dbReference type="Pfam" id="PF03551">
    <property type="entry name" value="PadR"/>
    <property type="match status" value="1"/>
</dbReference>
<dbReference type="AlphaFoldDB" id="A0A7K0DMF0"/>
<dbReference type="InterPro" id="IPR036388">
    <property type="entry name" value="WH-like_DNA-bd_sf"/>
</dbReference>
<evidence type="ECO:0000259" key="2">
    <source>
        <dbReference type="Pfam" id="PF10400"/>
    </source>
</evidence>
<dbReference type="InterPro" id="IPR005149">
    <property type="entry name" value="Tscrpt_reg_PadR_N"/>
</dbReference>
<organism evidence="3 4">
    <name type="scientific">Nocardia aurantia</name>
    <dbReference type="NCBI Taxonomy" id="2585199"/>
    <lineage>
        <taxon>Bacteria</taxon>
        <taxon>Bacillati</taxon>
        <taxon>Actinomycetota</taxon>
        <taxon>Actinomycetes</taxon>
        <taxon>Mycobacteriales</taxon>
        <taxon>Nocardiaceae</taxon>
        <taxon>Nocardia</taxon>
    </lineage>
</organism>
<dbReference type="InterPro" id="IPR018309">
    <property type="entry name" value="Tscrpt_reg_PadR_C"/>
</dbReference>
<accession>A0A7K0DMF0</accession>
<dbReference type="PANTHER" id="PTHR43252:SF6">
    <property type="entry name" value="NEGATIVE TRANSCRIPTION REGULATOR PADR"/>
    <property type="match status" value="1"/>
</dbReference>
<keyword evidence="4" id="KW-1185">Reference proteome</keyword>
<dbReference type="OrthoDB" id="3746369at2"/>
<feature type="domain" description="Transcription regulator PadR C-terminal" evidence="2">
    <location>
        <begin position="90"/>
        <end position="169"/>
    </location>
</feature>
<feature type="domain" description="Transcription regulator PadR N-terminal" evidence="1">
    <location>
        <begin position="7"/>
        <end position="78"/>
    </location>
</feature>
<evidence type="ECO:0000313" key="3">
    <source>
        <dbReference type="EMBL" id="MQY26841.1"/>
    </source>
</evidence>
<dbReference type="Gene3D" id="6.10.140.190">
    <property type="match status" value="1"/>
</dbReference>
<evidence type="ECO:0000259" key="1">
    <source>
        <dbReference type="Pfam" id="PF03551"/>
    </source>
</evidence>
<dbReference type="Proteomes" id="UP000431401">
    <property type="component" value="Unassembled WGS sequence"/>
</dbReference>
<dbReference type="EMBL" id="WEGI01000005">
    <property type="protein sequence ID" value="MQY26841.1"/>
    <property type="molecule type" value="Genomic_DNA"/>
</dbReference>
<protein>
    <recommendedName>
        <fullName evidence="5">PadR family transcriptional regulator</fullName>
    </recommendedName>
</protein>
<name>A0A7K0DMF0_9NOCA</name>
<reference evidence="3 4" key="1">
    <citation type="submission" date="2019-10" db="EMBL/GenBank/DDBJ databases">
        <title>Nocardia macrotermitis sp. nov. and Nocardia aurantia sp. nov., isolated from the gut of fungus growing-termite Macrotermes natalensis.</title>
        <authorList>
            <person name="Benndorf R."/>
            <person name="Schwitalla J."/>
            <person name="Martin K."/>
            <person name="De Beer W."/>
            <person name="Kaster A.-K."/>
            <person name="Vollmers J."/>
            <person name="Poulsen M."/>
            <person name="Beemelmanns C."/>
        </authorList>
    </citation>
    <scope>NUCLEOTIDE SEQUENCE [LARGE SCALE GENOMIC DNA]</scope>
    <source>
        <strain evidence="3 4">RB56</strain>
    </source>
</reference>
<dbReference type="Pfam" id="PF10400">
    <property type="entry name" value="Vir_act_alpha_C"/>
    <property type="match status" value="1"/>
</dbReference>
<sequence>MSLRHGVLGLLAELEHASGYDLMKIFDVSLAGVWPATQSQLYTELGKLTADGLIEVAAEGARGKKEYRITAAGREELRHWLVEVPPRRPVRDETLLRMFFLGQVEPDQARHYLLRGVDYLNEQLEKLEADERNINWGDDNLSRYGHMVMEYGKRYMTLRRDWQAETADRIAPGE</sequence>
<dbReference type="InterPro" id="IPR036390">
    <property type="entry name" value="WH_DNA-bd_sf"/>
</dbReference>
<proteinExistence type="predicted"/>
<evidence type="ECO:0000313" key="4">
    <source>
        <dbReference type="Proteomes" id="UP000431401"/>
    </source>
</evidence>
<comment type="caution">
    <text evidence="3">The sequence shown here is derived from an EMBL/GenBank/DDBJ whole genome shotgun (WGS) entry which is preliminary data.</text>
</comment>
<dbReference type="SUPFAM" id="SSF46785">
    <property type="entry name" value="Winged helix' DNA-binding domain"/>
    <property type="match status" value="1"/>
</dbReference>
<evidence type="ECO:0008006" key="5">
    <source>
        <dbReference type="Google" id="ProtNLM"/>
    </source>
</evidence>
<dbReference type="Gene3D" id="1.10.10.10">
    <property type="entry name" value="Winged helix-like DNA-binding domain superfamily/Winged helix DNA-binding domain"/>
    <property type="match status" value="1"/>
</dbReference>
<dbReference type="PANTHER" id="PTHR43252">
    <property type="entry name" value="TRANSCRIPTIONAL REGULATOR YQJI"/>
    <property type="match status" value="1"/>
</dbReference>
<dbReference type="RefSeq" id="WP_153341503.1">
    <property type="nucleotide sequence ID" value="NZ_WEGI01000005.1"/>
</dbReference>
<gene>
    <name evidence="3" type="ORF">NRB56_24150</name>
</gene>